<dbReference type="AlphaFoldDB" id="A0A484KQL9"/>
<proteinExistence type="predicted"/>
<sequence>MSREKRIELNRDVNERETKAAKEMDDTEHEHLIVEDSEETVGDFRSIQRLHGAEAGINQDDSRLSRFDLRCRPIGVTGTREVIDCFNL</sequence>
<name>A0A484KQL9_9ASTE</name>
<organism evidence="1 2">
    <name type="scientific">Cuscuta campestris</name>
    <dbReference type="NCBI Taxonomy" id="132261"/>
    <lineage>
        <taxon>Eukaryota</taxon>
        <taxon>Viridiplantae</taxon>
        <taxon>Streptophyta</taxon>
        <taxon>Embryophyta</taxon>
        <taxon>Tracheophyta</taxon>
        <taxon>Spermatophyta</taxon>
        <taxon>Magnoliopsida</taxon>
        <taxon>eudicotyledons</taxon>
        <taxon>Gunneridae</taxon>
        <taxon>Pentapetalae</taxon>
        <taxon>asterids</taxon>
        <taxon>lamiids</taxon>
        <taxon>Solanales</taxon>
        <taxon>Convolvulaceae</taxon>
        <taxon>Cuscuteae</taxon>
        <taxon>Cuscuta</taxon>
        <taxon>Cuscuta subgen. Grammica</taxon>
        <taxon>Cuscuta sect. Cleistogrammica</taxon>
    </lineage>
</organism>
<gene>
    <name evidence="1" type="ORF">CCAM_LOCUS10037</name>
</gene>
<dbReference type="Proteomes" id="UP000595140">
    <property type="component" value="Unassembled WGS sequence"/>
</dbReference>
<evidence type="ECO:0000313" key="1">
    <source>
        <dbReference type="EMBL" id="VFQ68261.1"/>
    </source>
</evidence>
<reference evidence="1 2" key="1">
    <citation type="submission" date="2018-04" db="EMBL/GenBank/DDBJ databases">
        <authorList>
            <person name="Vogel A."/>
        </authorList>
    </citation>
    <scope>NUCLEOTIDE SEQUENCE [LARGE SCALE GENOMIC DNA]</scope>
</reference>
<dbReference type="EMBL" id="OOIL02000670">
    <property type="protein sequence ID" value="VFQ68261.1"/>
    <property type="molecule type" value="Genomic_DNA"/>
</dbReference>
<evidence type="ECO:0000313" key="2">
    <source>
        <dbReference type="Proteomes" id="UP000595140"/>
    </source>
</evidence>
<protein>
    <submittedName>
        <fullName evidence="1">Uncharacterized protein</fullName>
    </submittedName>
</protein>
<accession>A0A484KQL9</accession>
<keyword evidence="2" id="KW-1185">Reference proteome</keyword>